<comment type="caution">
    <text evidence="7">The sequence shown here is derived from an EMBL/GenBank/DDBJ whole genome shotgun (WGS) entry which is preliminary data.</text>
</comment>
<comment type="cofactor">
    <cofactor evidence="1">
        <name>Zn(2+)</name>
        <dbReference type="ChEBI" id="CHEBI:29105"/>
    </cofactor>
</comment>
<dbReference type="InterPro" id="IPR001279">
    <property type="entry name" value="Metallo-B-lactamas"/>
</dbReference>
<evidence type="ECO:0000256" key="2">
    <source>
        <dbReference type="ARBA" id="ARBA00007749"/>
    </source>
</evidence>
<dbReference type="EMBL" id="RBIM01000002">
    <property type="protein sequence ID" value="RKR03219.1"/>
    <property type="molecule type" value="Genomic_DNA"/>
</dbReference>
<name>A0A495DKS8_9PROT</name>
<feature type="domain" description="Metallo-beta-lactamase" evidence="6">
    <location>
        <begin position="32"/>
        <end position="252"/>
    </location>
</feature>
<keyword evidence="5" id="KW-0862">Zinc</keyword>
<dbReference type="SUPFAM" id="SSF56281">
    <property type="entry name" value="Metallo-hydrolase/oxidoreductase"/>
    <property type="match status" value="1"/>
</dbReference>
<dbReference type="InterPro" id="IPR036866">
    <property type="entry name" value="RibonucZ/Hydroxyglut_hydro"/>
</dbReference>
<evidence type="ECO:0000256" key="3">
    <source>
        <dbReference type="ARBA" id="ARBA00022723"/>
    </source>
</evidence>
<evidence type="ECO:0000259" key="6">
    <source>
        <dbReference type="SMART" id="SM00849"/>
    </source>
</evidence>
<comment type="similarity">
    <text evidence="2">Belongs to the metallo-beta-lactamase superfamily.</text>
</comment>
<protein>
    <submittedName>
        <fullName evidence="7">Metallo-beta-lactamase superfamily protein</fullName>
    </submittedName>
</protein>
<evidence type="ECO:0000256" key="5">
    <source>
        <dbReference type="ARBA" id="ARBA00022833"/>
    </source>
</evidence>
<organism evidence="7 8">
    <name type="scientific">Maricaulis maris</name>
    <dbReference type="NCBI Taxonomy" id="74318"/>
    <lineage>
        <taxon>Bacteria</taxon>
        <taxon>Pseudomonadati</taxon>
        <taxon>Pseudomonadota</taxon>
        <taxon>Alphaproteobacteria</taxon>
        <taxon>Maricaulales</taxon>
        <taxon>Maricaulaceae</taxon>
        <taxon>Maricaulis</taxon>
    </lineage>
</organism>
<dbReference type="AlphaFoldDB" id="A0A495DKS8"/>
<dbReference type="SMART" id="SM00849">
    <property type="entry name" value="Lactamase_B"/>
    <property type="match status" value="1"/>
</dbReference>
<gene>
    <name evidence="7" type="ORF">C7435_1171</name>
</gene>
<dbReference type="GO" id="GO:0046872">
    <property type="term" value="F:metal ion binding"/>
    <property type="evidence" value="ECO:0007669"/>
    <property type="project" value="UniProtKB-KW"/>
</dbReference>
<dbReference type="Proteomes" id="UP000273675">
    <property type="component" value="Unassembled WGS sequence"/>
</dbReference>
<dbReference type="Gene3D" id="3.60.15.10">
    <property type="entry name" value="Ribonuclease Z/Hydroxyacylglutathione hydrolase-like"/>
    <property type="match status" value="1"/>
</dbReference>
<proteinExistence type="inferred from homology"/>
<sequence>MIRDLAFPNSAHVRAPEWLVLSRGDRRMLDIPIRYGVFRHATAGRCLIDTGYNARVTGGRRSLALRLYNALLRPRLTDAVLPAACPDATTIILTHLHADHVAALRDYPDARILADKSALKHYLGAGPGRLRHGVFAELLPADALDRVTDLHACLAIEAPLGLGQGRDVFGDGSVITVPLPGHMRGHVGVCFAQFDPPLLYAADAQWLHRAVMEDRQPGAPAAWVFDDPAAARASAHRIRAFVDRGGEAIYCHDPDVTAHWRQGDR</sequence>
<reference evidence="7 8" key="1">
    <citation type="submission" date="2018-10" db="EMBL/GenBank/DDBJ databases">
        <title>Genomic Encyclopedia of Type Strains, Phase IV (KMG-IV): sequencing the most valuable type-strain genomes for metagenomic binning, comparative biology and taxonomic classification.</title>
        <authorList>
            <person name="Goeker M."/>
        </authorList>
    </citation>
    <scope>NUCLEOTIDE SEQUENCE [LARGE SCALE GENOMIC DNA]</scope>
    <source>
        <strain evidence="7 8">DSM 4734</strain>
    </source>
</reference>
<dbReference type="OrthoDB" id="9773738at2"/>
<keyword evidence="3" id="KW-0479">Metal-binding</keyword>
<accession>A0A495DKS8</accession>
<dbReference type="GO" id="GO:0016787">
    <property type="term" value="F:hydrolase activity"/>
    <property type="evidence" value="ECO:0007669"/>
    <property type="project" value="UniProtKB-KW"/>
</dbReference>
<evidence type="ECO:0000256" key="1">
    <source>
        <dbReference type="ARBA" id="ARBA00001947"/>
    </source>
</evidence>
<evidence type="ECO:0000313" key="8">
    <source>
        <dbReference type="Proteomes" id="UP000273675"/>
    </source>
</evidence>
<evidence type="ECO:0000256" key="4">
    <source>
        <dbReference type="ARBA" id="ARBA00022801"/>
    </source>
</evidence>
<dbReference type="PANTHER" id="PTHR42978:SF2">
    <property type="entry name" value="102 KBASES UNSTABLE REGION: FROM 1 TO 119443"/>
    <property type="match status" value="1"/>
</dbReference>
<keyword evidence="4" id="KW-0378">Hydrolase</keyword>
<dbReference type="PANTHER" id="PTHR42978">
    <property type="entry name" value="QUORUM-QUENCHING LACTONASE YTNP-RELATED-RELATED"/>
    <property type="match status" value="1"/>
</dbReference>
<dbReference type="Pfam" id="PF00753">
    <property type="entry name" value="Lactamase_B"/>
    <property type="match status" value="1"/>
</dbReference>
<evidence type="ECO:0000313" key="7">
    <source>
        <dbReference type="EMBL" id="RKR03219.1"/>
    </source>
</evidence>
<dbReference type="RefSeq" id="WP_121210364.1">
    <property type="nucleotide sequence ID" value="NZ_RBIM01000002.1"/>
</dbReference>
<dbReference type="InterPro" id="IPR051013">
    <property type="entry name" value="MBL_superfamily_lactonases"/>
</dbReference>